<evidence type="ECO:0000313" key="3">
    <source>
        <dbReference type="Proteomes" id="UP001151760"/>
    </source>
</evidence>
<evidence type="ECO:0000313" key="2">
    <source>
        <dbReference type="EMBL" id="GJT93896.1"/>
    </source>
</evidence>
<gene>
    <name evidence="2" type="ORF">Tco_1082741</name>
</gene>
<protein>
    <submittedName>
        <fullName evidence="2">Uncharacterized protein</fullName>
    </submittedName>
</protein>
<organism evidence="2 3">
    <name type="scientific">Tanacetum coccineum</name>
    <dbReference type="NCBI Taxonomy" id="301880"/>
    <lineage>
        <taxon>Eukaryota</taxon>
        <taxon>Viridiplantae</taxon>
        <taxon>Streptophyta</taxon>
        <taxon>Embryophyta</taxon>
        <taxon>Tracheophyta</taxon>
        <taxon>Spermatophyta</taxon>
        <taxon>Magnoliopsida</taxon>
        <taxon>eudicotyledons</taxon>
        <taxon>Gunneridae</taxon>
        <taxon>Pentapetalae</taxon>
        <taxon>asterids</taxon>
        <taxon>campanulids</taxon>
        <taxon>Asterales</taxon>
        <taxon>Asteraceae</taxon>
        <taxon>Asteroideae</taxon>
        <taxon>Anthemideae</taxon>
        <taxon>Anthemidinae</taxon>
        <taxon>Tanacetum</taxon>
    </lineage>
</organism>
<reference evidence="2" key="1">
    <citation type="journal article" date="2022" name="Int. J. Mol. Sci.">
        <title>Draft Genome of Tanacetum Coccineum: Genomic Comparison of Closely Related Tanacetum-Family Plants.</title>
        <authorList>
            <person name="Yamashiro T."/>
            <person name="Shiraishi A."/>
            <person name="Nakayama K."/>
            <person name="Satake H."/>
        </authorList>
    </citation>
    <scope>NUCLEOTIDE SEQUENCE</scope>
</reference>
<feature type="region of interest" description="Disordered" evidence="1">
    <location>
        <begin position="105"/>
        <end position="127"/>
    </location>
</feature>
<feature type="compositionally biased region" description="Acidic residues" evidence="1">
    <location>
        <begin position="109"/>
        <end position="127"/>
    </location>
</feature>
<comment type="caution">
    <text evidence="2">The sequence shown here is derived from an EMBL/GenBank/DDBJ whole genome shotgun (WGS) entry which is preliminary data.</text>
</comment>
<keyword evidence="3" id="KW-1185">Reference proteome</keyword>
<dbReference type="Proteomes" id="UP001151760">
    <property type="component" value="Unassembled WGS sequence"/>
</dbReference>
<sequence length="127" mass="13810">MIAKEFATHGQKMIEELFRKHMQNTTLNIYPTTSTSTDGKSSADLQHQLYLNMNSKPQDQEADPEIWEILKANASLNLLRGGSMWDGDDGISAGDDVGDIHLVRYGLDGGDDNGDGDGDGDDDAATH</sequence>
<proteinExistence type="predicted"/>
<reference evidence="2" key="2">
    <citation type="submission" date="2022-01" db="EMBL/GenBank/DDBJ databases">
        <authorList>
            <person name="Yamashiro T."/>
            <person name="Shiraishi A."/>
            <person name="Satake H."/>
            <person name="Nakayama K."/>
        </authorList>
    </citation>
    <scope>NUCLEOTIDE SEQUENCE</scope>
</reference>
<dbReference type="EMBL" id="BQNB010020246">
    <property type="protein sequence ID" value="GJT93896.1"/>
    <property type="molecule type" value="Genomic_DNA"/>
</dbReference>
<accession>A0ABQ5I2G0</accession>
<name>A0ABQ5I2G0_9ASTR</name>
<evidence type="ECO:0000256" key="1">
    <source>
        <dbReference type="SAM" id="MobiDB-lite"/>
    </source>
</evidence>